<dbReference type="SMART" id="SM00248">
    <property type="entry name" value="ANK"/>
    <property type="match status" value="3"/>
</dbReference>
<evidence type="ECO:0000256" key="1">
    <source>
        <dbReference type="ARBA" id="ARBA00022737"/>
    </source>
</evidence>
<evidence type="ECO:0000256" key="4">
    <source>
        <dbReference type="SAM" id="MobiDB-lite"/>
    </source>
</evidence>
<feature type="region of interest" description="Disordered" evidence="4">
    <location>
        <begin position="342"/>
        <end position="462"/>
    </location>
</feature>
<evidence type="ECO:0000313" key="6">
    <source>
        <dbReference type="Proteomes" id="UP001050691"/>
    </source>
</evidence>
<sequence>MAEKDLSLRFRRAVKENNLFLVKRLLSRSVDLRNVDPASPRYTSLAWAAILGHEETFDFLLSKGHDDEELSKDAENNTILILLAGLRLGINSPYNMSRTRDNLQEAALRMARSYYERFPFILDWSNVQGKTALHMASQNGNEDFAAIIKLLIERGCRFAARNNEGYTAVDYAYSNHTKETLEDSGRAAHDARRNARRPPYAQMKAVSLDEDRHLPNKHDLQTHPRIRSGSGTTTTSESADDSAIHTGPMSLSSSSSISSSQPSGTSSSSSNRRTPPRSQYNSSRRNNYFDPVTKLNATGSHPHSILTPVASRVLASDAGARAEYMKRNRSASQGETLHVIEPASSHAGRGNSSKGSISEEYGIQKHPQRRLRPSMSAAALNQPSTVSTAARFRAGTNPSNLRPAFSAATRPSVEAGDVPDRFVSKRGVLPSLKEPRNEPPGKSPPVPPPKDSNFFHQRGPSS</sequence>
<feature type="compositionally biased region" description="Polar residues" evidence="4">
    <location>
        <begin position="271"/>
        <end position="286"/>
    </location>
</feature>
<feature type="compositionally biased region" description="Polar residues" evidence="4">
    <location>
        <begin position="379"/>
        <end position="388"/>
    </location>
</feature>
<feature type="compositionally biased region" description="Low complexity" evidence="4">
    <location>
        <begin position="250"/>
        <end position="270"/>
    </location>
</feature>
<evidence type="ECO:0000256" key="3">
    <source>
        <dbReference type="PROSITE-ProRule" id="PRU00023"/>
    </source>
</evidence>
<organism evidence="5 6">
    <name type="scientific">Clathrus columnatus</name>
    <dbReference type="NCBI Taxonomy" id="1419009"/>
    <lineage>
        <taxon>Eukaryota</taxon>
        <taxon>Fungi</taxon>
        <taxon>Dikarya</taxon>
        <taxon>Basidiomycota</taxon>
        <taxon>Agaricomycotina</taxon>
        <taxon>Agaricomycetes</taxon>
        <taxon>Phallomycetidae</taxon>
        <taxon>Phallales</taxon>
        <taxon>Clathraceae</taxon>
        <taxon>Clathrus</taxon>
    </lineage>
</organism>
<comment type="caution">
    <text evidence="5">The sequence shown here is derived from an EMBL/GenBank/DDBJ whole genome shotgun (WGS) entry which is preliminary data.</text>
</comment>
<gene>
    <name evidence="5" type="ORF">Clacol_001688</name>
</gene>
<dbReference type="InterPro" id="IPR036770">
    <property type="entry name" value="Ankyrin_rpt-contain_sf"/>
</dbReference>
<dbReference type="PANTHER" id="PTHR24166:SF48">
    <property type="entry name" value="PROTEIN VAPYRIN"/>
    <property type="match status" value="1"/>
</dbReference>
<dbReference type="InterPro" id="IPR002110">
    <property type="entry name" value="Ankyrin_rpt"/>
</dbReference>
<feature type="repeat" description="ANK" evidence="3">
    <location>
        <begin position="128"/>
        <end position="163"/>
    </location>
</feature>
<evidence type="ECO:0000256" key="2">
    <source>
        <dbReference type="ARBA" id="ARBA00023043"/>
    </source>
</evidence>
<dbReference type="PANTHER" id="PTHR24166">
    <property type="entry name" value="ROLLING PEBBLES, ISOFORM B"/>
    <property type="match status" value="1"/>
</dbReference>
<dbReference type="PROSITE" id="PS50297">
    <property type="entry name" value="ANK_REP_REGION"/>
    <property type="match status" value="1"/>
</dbReference>
<protein>
    <recommendedName>
        <fullName evidence="7">Ankyrin</fullName>
    </recommendedName>
</protein>
<dbReference type="Proteomes" id="UP001050691">
    <property type="component" value="Unassembled WGS sequence"/>
</dbReference>
<keyword evidence="2 3" id="KW-0040">ANK repeat</keyword>
<reference evidence="5" key="1">
    <citation type="submission" date="2021-10" db="EMBL/GenBank/DDBJ databases">
        <title>De novo Genome Assembly of Clathrus columnatus (Basidiomycota, Fungi) Using Illumina and Nanopore Sequence Data.</title>
        <authorList>
            <person name="Ogiso-Tanaka E."/>
            <person name="Itagaki H."/>
            <person name="Hosoya T."/>
            <person name="Hosaka K."/>
        </authorList>
    </citation>
    <scope>NUCLEOTIDE SEQUENCE</scope>
    <source>
        <strain evidence="5">MO-923</strain>
    </source>
</reference>
<dbReference type="SUPFAM" id="SSF48403">
    <property type="entry name" value="Ankyrin repeat"/>
    <property type="match status" value="1"/>
</dbReference>
<dbReference type="EMBL" id="BPWL01000002">
    <property type="protein sequence ID" value="GJJ07486.1"/>
    <property type="molecule type" value="Genomic_DNA"/>
</dbReference>
<feature type="compositionally biased region" description="Basic and acidic residues" evidence="4">
    <location>
        <begin position="181"/>
        <end position="193"/>
    </location>
</feature>
<evidence type="ECO:0008006" key="7">
    <source>
        <dbReference type="Google" id="ProtNLM"/>
    </source>
</evidence>
<proteinExistence type="predicted"/>
<name>A0AAV4ZYT3_9AGAM</name>
<evidence type="ECO:0000313" key="5">
    <source>
        <dbReference type="EMBL" id="GJJ07486.1"/>
    </source>
</evidence>
<dbReference type="Pfam" id="PF12796">
    <property type="entry name" value="Ank_2"/>
    <property type="match status" value="1"/>
</dbReference>
<feature type="compositionally biased region" description="Pro residues" evidence="4">
    <location>
        <begin position="441"/>
        <end position="450"/>
    </location>
</feature>
<dbReference type="InterPro" id="IPR050889">
    <property type="entry name" value="Dendritic_Spine_Reg/Scaffold"/>
</dbReference>
<feature type="compositionally biased region" description="Low complexity" evidence="4">
    <location>
        <begin position="228"/>
        <end position="237"/>
    </location>
</feature>
<dbReference type="AlphaFoldDB" id="A0AAV4ZYT3"/>
<accession>A0AAV4ZYT3</accession>
<dbReference type="Gene3D" id="1.25.40.20">
    <property type="entry name" value="Ankyrin repeat-containing domain"/>
    <property type="match status" value="1"/>
</dbReference>
<feature type="compositionally biased region" description="Basic and acidic residues" evidence="4">
    <location>
        <begin position="207"/>
        <end position="222"/>
    </location>
</feature>
<dbReference type="PROSITE" id="PS50088">
    <property type="entry name" value="ANK_REPEAT"/>
    <property type="match status" value="1"/>
</dbReference>
<keyword evidence="1" id="KW-0677">Repeat</keyword>
<feature type="region of interest" description="Disordered" evidence="4">
    <location>
        <begin position="181"/>
        <end position="303"/>
    </location>
</feature>
<keyword evidence="6" id="KW-1185">Reference proteome</keyword>